<dbReference type="PANTHER" id="PTHR47197">
    <property type="entry name" value="PROTEIN NIRF"/>
    <property type="match status" value="1"/>
</dbReference>
<dbReference type="NCBIfam" id="TIGR02276">
    <property type="entry name" value="beta_rpt_yvtn"/>
    <property type="match status" value="3"/>
</dbReference>
<dbReference type="InterPro" id="IPR011964">
    <property type="entry name" value="YVTN_b-propeller_repeat"/>
</dbReference>
<feature type="compositionally biased region" description="Low complexity" evidence="2">
    <location>
        <begin position="2380"/>
        <end position="2390"/>
    </location>
</feature>
<feature type="region of interest" description="Disordered" evidence="2">
    <location>
        <begin position="1836"/>
        <end position="1855"/>
    </location>
</feature>
<gene>
    <name evidence="3" type="ORF">Back11_38580</name>
</gene>
<reference evidence="3 4" key="1">
    <citation type="submission" date="2018-11" db="EMBL/GenBank/DDBJ databases">
        <title>Complete genome sequence of Paenibacillus baekrokdamisoli strain KCTC 33723.</title>
        <authorList>
            <person name="Kang S.W."/>
            <person name="Lee K.C."/>
            <person name="Kim K.K."/>
            <person name="Kim J.S."/>
            <person name="Kim D.S."/>
            <person name="Ko S.H."/>
            <person name="Yang S.H."/>
            <person name="Lee J.S."/>
        </authorList>
    </citation>
    <scope>NUCLEOTIDE SEQUENCE [LARGE SCALE GENOMIC DNA]</scope>
    <source>
        <strain evidence="3 4">KCTC 33723</strain>
    </source>
</reference>
<sequence length="3568" mass="378067">MRKMACRLLLILNIVAIIVGTIPFGNRTASAGAAPTGALSVYQKAYIPNYNKGTLDVMDLVTGTVETGKIKVGDCPTSAAVNPNGTQVFVTNNSDLTVSVVHPQMDEVIATIRVGSPPRSVAFNKDGSKAYVATDSGVTVIDTAALKALKSIHISNALSQVSVGSYIYVGTYGGTVSMIDTTTDEALSTTIRAGSNITGMSVNPAGTKVYTANQDDWSVSVIDVATQKLEKNIAVGAFPDQTKKPGNVEVSPDGNRVYVTVSGSSQIQVIDAATNNIIDFLPAFSPQAIGMSADGNSLYSVNDSSVSIIDLKTKSRKDIGIYTGHKITGTFMATSAMLANASYYTVSFDSQAGSPVEPVNLIQGSRIELPAAPTREGYTFAGWFKDQQLQNKWHFATDMVTSDRTLYAKWAINSESKPLSYRKAYIPSTAVSGSNYYVDVFDLNTSTVQKARIKVGKKPVSVGYHPNGSQVLIANQGDNSVSVIDPNDDTVKKTITINGAPAGIAYKADGSKAYVATIRGISIIDTVTLTVIKESDYAGYYRNVAVVGNKVYLSGVQNNLGYYIDVYDTVEDSWRRSFRDSGSLFDSPSQIVANSAGTKLYFASGNGSILVFDVAKGRIEARIPTTTAVAAEISADGRELYAAEIGINNGKIGVYSTARPYNLIRTIDLAKQPSAIGLLADGSFAYILNASNSFSIVDLQAGSEVSRVGLSSGAAAIGSFMVQVATVTYASGLTASFDSQYGSAVPYITGIGSGSRIEAPSAPVRAGFTFGGWYKDLSYAGPWQFDADTVNADITLYAKWIPNKPTSEDDYRAVLHKIYLPLISGFVDVFDMDTNVMQQELIPVGKSSVGVAISPTGEQVLVVDSAYGIITAIDPITNAVVAVVPVGSNATSVVYSSDGRKAYVGASQEVRVINTSTLTVEKTIPIDNENPASLLTVGDTLYVGTLMGVYTVDTVSDRLEGKLRNGGASSIAVNASGTKLYFANMSKSFEIYDLATKQSKSYNTNTSGPWTTMSASIDVSSDEKYVLYNEDANGSPNLYLFEKSDVNYDYGTKRVSTNGTRVVNYSDDNNQAYALSYDSLYVIDVKKQTVLAQVKLNDRISGNMHFIQGRFLAPKSASMKPKGFTVSFDAMEGSAVDPIKNITAGSKVSGPAEPTRAGYAFAGWFKDKAYANRWDFAQDKVDSNLTLYAKWDKQPPAPVFNPAPKPEPGKDPGTTGIPNTEPTGPNHLRVKVSSTMIATPSVGDDAPSGNGVINPYTKGNDIPGVDSKVNRYIGLYEVNPAGKVVKFSLIVLKDGDWKPYPAPKPAPGFDPVPEPEPGHNPGTTSLPDGKPGAGNHFLAKVSAHVIETPNVGDDAPTGLGVTDPYHSGDDISGVDAKGNRYIGLYEIDSKGKVVKFRLYILNDKDVNPVPQPTPAPGFDPTPRPHPGKQPDTTGVPGVKPEAGNHLRVKVSASIIATPNVGDAAPSGNGIINPYQADADIPGVDAKVNRFIGIYEVTAQGKVVKFTLIVLNDKDITSDEVPAPGFDPIPEPAPGPVPGRPGIPNVTKEENNHLLVKVSSKVIATPNVGDAAPSGEGIIDPYTPGADIKGADPKINRYIGLYEVNAQGKVVKFRLIVLNDEDVNEPNPVPSFTPKPDPVPGTKPGTTDLPGATSEEGNHLIVKVSSKIIDTPNVGDAAPTTGVIDPYQAVDDIPGADAKVNRYIGIYEVNAQGKVVKFSLIVLNDEDVIDPILVPGFTPTPKPQPGTDPGTTGIPVVQPGVGNHLVVKVSQTVIVTPSEGDDAPTQGVIAPYQAGHDIPGVDAKVNRYIGLYEVTAQGKVVKFTLIVLSEKDVTPTPQLTPVPGFTPTPDPEPGTGPDTTGIPGVTTGEGNHLVVKVSPVVIDTPNEGDVAPTTGVIDPYQAGDDIPGVDAKVNRYIGLYEVNAQGKVVKFRLIVLNNGDVNPGSPAPTPPVPGFTPTPDPKPGTKPGTTDIPGVTPGAGNHLVVQVSQKVIETPNMGDNAPTTGVINPYQAGDDIPGVDAKVNRYIGLYEVDAQGKVVKFTLIILNENDVTPTPHPVPVPGVTPTPDPKPGTKPGTTVIPGVQPGGDNHLVVKVSSVIIDTPSEGDDAPTTGVINPYQAGDDIPGADTKVNRYIGLYEVNAQGKVVKFSLIVLNDGDVNDPKSVPGFTPTPKPQPGTNPGTTGIPGVTPGEGNHLVVKVSQSVIDTPNEGDDAPTTGVINSYQEGDDIPGVDARVNRYIGLYEVNAQGKVVKFRLIVLSEKDVTPTPKPVPGFTPKPKPQPGSEPGTTGIPGVTPGEGNHLVIKVSSSIIATPSIGDDAPSGTGIINPYQGDDIPGVDAKVNRYVGVYEVDSQGKVVKFRLIVLNDKDVNPGSPAPHPGTKPGTTGIPGAPNGENNHFIIKVSSSVIATPSIGDSAPTTGVIDPYTPGSDIPGVDAKVNRFIGLYEVDAQGKIVSFRLIVLNDKDVNPMPKPTPAPDFTPKPVTVPGTKPCTTDIVNLTPGANNHLRVKVSSRIIETPNAGDDAPTGSDVINPYVKGSDIPGVDARINRYIGVYEVDENGKVVKFRLIMLNQQDISPIPGQLQQDSDQLAIGYQEGDNAERVSKTLYLPGKGPSSKSTVTWISSNEAYIDANGHVTRPDVDAQDVYVTLTAIIRDNETGAVTTKTFVVKVVKLTDEDAVREAAKNLTIDNAFTFAQGDTWESVTLPFLMLAKGLHGTSIAWSSADPSTIDIATQDGSVHATVTRPESKDKHLVLTAKITRGTASITKTFLMVITNKTVAKDANQTRQPTGRTAEATANPDGTLSKVQFTILRTQLSDGTRIDTIIVDPAKMEQLTNNFNPGDSKEANRTVRLNMSQPAQNPADEFAIEIPSSAITAIADRNGLLEIRTDEGSIYLDRAALAKLADQGSDLFFRIVPVRNEAEQSDAADALKSSSLLNQAAKHGGFKRLDIPRKIETNLTGSTTKVVLPLSSAMLRGIDVSTLHVFVEHSDGTTELLAGTIEYENGLPTGIAFDINRFSRFQVVAEELSGGSSSNGKYPAPAFNPSATLDQGSKNGTTKVTTPPPSKGNRIVVQVSDKPVAVPNIGDPAPVGKGVIDPYRLGSDIGGVDPKNNRYIAVYEVDSDNRIVRFQLLVLTEEDMYSSARLIDLYVNEQVQKDTAKLEEHSANGTMTAVITVDNEAIMKQVSVSPTGSVLKVPQVTDSKYVQVVMNGELLKSMIQQAGVFRIESKLAIYTVPAAAIDSKKLFAKLGNPTDLSSVQVTFTIALADPAVETKMKTLAGTNKAVMKVSPVQFSISAELNGKKAVVDQFNSYVQRAIRIADDAQMSSITTGVSLASNGALLHMPTRIEIRDGERFAIISSLYNGPFALISKELSFGDVQGHWAAATVHDLAARTIIKGTSVGKFEPNRSITRAEFVAILVQALGLKRGANAEHRFSDVKQTDWYAEYVAVAAEFKLVNGYTTGEFKPMNAITREEAMAIIANAMKLVGLAKEVQPGTMKATLSAYTDSSQASKWAQNSIAQLIQSGIVRGRTADKIEPKAKITRAEVATIVLKLLRASSLINGTSSGK</sequence>
<dbReference type="NCBIfam" id="TIGR02543">
    <property type="entry name" value="List_Bact_rpt"/>
    <property type="match status" value="3"/>
</dbReference>
<protein>
    <submittedName>
        <fullName evidence="3">Uncharacterized protein</fullName>
    </submittedName>
</protein>
<feature type="compositionally biased region" description="Pro residues" evidence="2">
    <location>
        <begin position="1196"/>
        <end position="1206"/>
    </location>
</feature>
<dbReference type="InterPro" id="IPR046780">
    <property type="entry name" value="aBig_2"/>
</dbReference>
<dbReference type="Pfam" id="PF20578">
    <property type="entry name" value="aBig_2"/>
    <property type="match status" value="2"/>
</dbReference>
<accession>A0A3G9JC43</accession>
<dbReference type="Gene3D" id="2.60.40.4270">
    <property type="entry name" value="Listeria-Bacteroides repeat domain"/>
    <property type="match status" value="3"/>
</dbReference>
<dbReference type="Proteomes" id="UP000275368">
    <property type="component" value="Chromosome"/>
</dbReference>
<feature type="region of interest" description="Disordered" evidence="2">
    <location>
        <begin position="1196"/>
        <end position="1226"/>
    </location>
</feature>
<dbReference type="Pfam" id="PF09479">
    <property type="entry name" value="Flg_new"/>
    <property type="match status" value="3"/>
</dbReference>
<feature type="region of interest" description="Disordered" evidence="2">
    <location>
        <begin position="3029"/>
        <end position="3069"/>
    </location>
</feature>
<dbReference type="InterPro" id="IPR001680">
    <property type="entry name" value="WD40_rpt"/>
</dbReference>
<dbReference type="InterPro" id="IPR042229">
    <property type="entry name" value="Listeria/Bacterioides_rpt_sf"/>
</dbReference>
<dbReference type="Pfam" id="PF18316">
    <property type="entry name" value="S-l_SbsC_C"/>
    <property type="match status" value="14"/>
</dbReference>
<dbReference type="Gene3D" id="2.130.10.10">
    <property type="entry name" value="YVTN repeat-like/Quinoprotein amine dehydrogenase"/>
    <property type="match status" value="5"/>
</dbReference>
<dbReference type="PROSITE" id="PS51272">
    <property type="entry name" value="SLH"/>
    <property type="match status" value="3"/>
</dbReference>
<keyword evidence="4" id="KW-1185">Reference proteome</keyword>
<feature type="compositionally biased region" description="Polar residues" evidence="2">
    <location>
        <begin position="3044"/>
        <end position="3060"/>
    </location>
</feature>
<evidence type="ECO:0000256" key="2">
    <source>
        <dbReference type="SAM" id="MobiDB-lite"/>
    </source>
</evidence>
<feature type="compositionally biased region" description="Pro residues" evidence="2">
    <location>
        <begin position="1409"/>
        <end position="1424"/>
    </location>
</feature>
<dbReference type="EMBL" id="AP019308">
    <property type="protein sequence ID" value="BBH22513.1"/>
    <property type="molecule type" value="Genomic_DNA"/>
</dbReference>
<dbReference type="InterPro" id="IPR015943">
    <property type="entry name" value="WD40/YVTN_repeat-like_dom_sf"/>
</dbReference>
<feature type="region of interest" description="Disordered" evidence="2">
    <location>
        <begin position="1405"/>
        <end position="1440"/>
    </location>
</feature>
<comment type="subcellular location">
    <subcellularLocation>
        <location evidence="1">Cell envelope</location>
    </subcellularLocation>
</comment>
<feature type="region of interest" description="Disordered" evidence="2">
    <location>
        <begin position="1302"/>
        <end position="1334"/>
    </location>
</feature>
<dbReference type="InterPro" id="IPR018391">
    <property type="entry name" value="PQQ_b-propeller_rpt"/>
</dbReference>
<dbReference type="InterPro" id="IPR013378">
    <property type="entry name" value="InlB-like_B-rpt"/>
</dbReference>
<feature type="compositionally biased region" description="Pro residues" evidence="2">
    <location>
        <begin position="2266"/>
        <end position="2282"/>
    </location>
</feature>
<dbReference type="GO" id="GO:0030313">
    <property type="term" value="C:cell envelope"/>
    <property type="evidence" value="ECO:0007669"/>
    <property type="project" value="UniProtKB-SubCell"/>
</dbReference>
<feature type="compositionally biased region" description="Pro residues" evidence="2">
    <location>
        <begin position="1837"/>
        <end position="1853"/>
    </location>
</feature>
<dbReference type="SMART" id="SM00320">
    <property type="entry name" value="WD40"/>
    <property type="match status" value="8"/>
</dbReference>
<dbReference type="InterPro" id="IPR001119">
    <property type="entry name" value="SLH_dom"/>
</dbReference>
<feature type="compositionally biased region" description="Pro residues" evidence="2">
    <location>
        <begin position="1944"/>
        <end position="1963"/>
    </location>
</feature>
<feature type="region of interest" description="Disordered" evidence="2">
    <location>
        <begin position="2054"/>
        <end position="2085"/>
    </location>
</feature>
<dbReference type="PANTHER" id="PTHR47197:SF3">
    <property type="entry name" value="DIHYDRO-HEME D1 DEHYDROGENASE"/>
    <property type="match status" value="1"/>
</dbReference>
<feature type="compositionally biased region" description="Pro residues" evidence="2">
    <location>
        <begin position="1302"/>
        <end position="1315"/>
    </location>
</feature>
<dbReference type="RefSeq" id="WP_164522878.1">
    <property type="nucleotide sequence ID" value="NZ_AP019308.1"/>
</dbReference>
<dbReference type="SMART" id="SM00564">
    <property type="entry name" value="PQQ"/>
    <property type="match status" value="4"/>
</dbReference>
<dbReference type="KEGG" id="pbk:Back11_38580"/>
<dbReference type="Pfam" id="PF00395">
    <property type="entry name" value="SLH"/>
    <property type="match status" value="3"/>
</dbReference>
<organism evidence="3 4">
    <name type="scientific">Paenibacillus baekrokdamisoli</name>
    <dbReference type="NCBI Taxonomy" id="1712516"/>
    <lineage>
        <taxon>Bacteria</taxon>
        <taxon>Bacillati</taxon>
        <taxon>Bacillota</taxon>
        <taxon>Bacilli</taxon>
        <taxon>Bacillales</taxon>
        <taxon>Paenibacillaceae</taxon>
        <taxon>Paenibacillus</taxon>
    </lineage>
</organism>
<feature type="compositionally biased region" description="Pro residues" evidence="2">
    <location>
        <begin position="1626"/>
        <end position="1640"/>
    </location>
</feature>
<feature type="compositionally biased region" description="Low complexity" evidence="2">
    <location>
        <begin position="2072"/>
        <end position="2082"/>
    </location>
</feature>
<feature type="region of interest" description="Disordered" evidence="2">
    <location>
        <begin position="1624"/>
        <end position="1653"/>
    </location>
</feature>
<name>A0A3G9JC43_9BACL</name>
<proteinExistence type="predicted"/>
<feature type="region of interest" description="Disordered" evidence="2">
    <location>
        <begin position="2369"/>
        <end position="2390"/>
    </location>
</feature>
<feature type="compositionally biased region" description="Pro residues" evidence="2">
    <location>
        <begin position="2054"/>
        <end position="2071"/>
    </location>
</feature>
<feature type="compositionally biased region" description="Low complexity" evidence="2">
    <location>
        <begin position="2285"/>
        <end position="2297"/>
    </location>
</feature>
<dbReference type="InterPro" id="IPR040751">
    <property type="entry name" value="SbsC_C"/>
</dbReference>
<dbReference type="SUPFAM" id="SSF51004">
    <property type="entry name" value="C-terminal (heme d1) domain of cytochrome cd1-nitrite reductase"/>
    <property type="match status" value="3"/>
</dbReference>
<dbReference type="InterPro" id="IPR011048">
    <property type="entry name" value="Haem_d1_sf"/>
</dbReference>
<evidence type="ECO:0000313" key="3">
    <source>
        <dbReference type="EMBL" id="BBH22513.1"/>
    </source>
</evidence>
<feature type="region of interest" description="Disordered" evidence="2">
    <location>
        <begin position="2264"/>
        <end position="2297"/>
    </location>
</feature>
<evidence type="ECO:0000256" key="1">
    <source>
        <dbReference type="ARBA" id="ARBA00004196"/>
    </source>
</evidence>
<dbReference type="InterPro" id="IPR051200">
    <property type="entry name" value="Host-pathogen_enzymatic-act"/>
</dbReference>
<evidence type="ECO:0000313" key="4">
    <source>
        <dbReference type="Proteomes" id="UP000275368"/>
    </source>
</evidence>
<feature type="region of interest" description="Disordered" evidence="2">
    <location>
        <begin position="1939"/>
        <end position="1970"/>
    </location>
</feature>